<evidence type="ECO:0000313" key="3">
    <source>
        <dbReference type="EMBL" id="EIW80999.1"/>
    </source>
</evidence>
<name>A0A5M3MPA0_CONPW</name>
<dbReference type="AlphaFoldDB" id="A0A5M3MPA0"/>
<feature type="transmembrane region" description="Helical" evidence="1">
    <location>
        <begin position="119"/>
        <end position="139"/>
    </location>
</feature>
<comment type="caution">
    <text evidence="3">The sequence shown here is derived from an EMBL/GenBank/DDBJ whole genome shotgun (WGS) entry which is preliminary data.</text>
</comment>
<organism evidence="3 4">
    <name type="scientific">Coniophora puteana (strain RWD-64-598)</name>
    <name type="common">Brown rot fungus</name>
    <dbReference type="NCBI Taxonomy" id="741705"/>
    <lineage>
        <taxon>Eukaryota</taxon>
        <taxon>Fungi</taxon>
        <taxon>Dikarya</taxon>
        <taxon>Basidiomycota</taxon>
        <taxon>Agaricomycotina</taxon>
        <taxon>Agaricomycetes</taxon>
        <taxon>Agaricomycetidae</taxon>
        <taxon>Boletales</taxon>
        <taxon>Coniophorineae</taxon>
        <taxon>Coniophoraceae</taxon>
        <taxon>Coniophora</taxon>
    </lineage>
</organism>
<dbReference type="KEGG" id="cput:CONPUDRAFT_123862"/>
<sequence>MDPLDGTRYEVETAIRIGRASFVCVYTIHLYEWLLNLDEERCLIHMSSWSSVKVLYIICRYYPLVVFPFHLWAWMDNHSTDLCKSLVHGVYAALIPMQISAQGVMLLRAYAFTGKKTYILVFFSASWLAIFAADIWLYGTQFICKILNPRRQSLHKHVSS</sequence>
<keyword evidence="1" id="KW-0812">Transmembrane</keyword>
<evidence type="ECO:0000313" key="4">
    <source>
        <dbReference type="Proteomes" id="UP000053558"/>
    </source>
</evidence>
<evidence type="ECO:0000259" key="2">
    <source>
        <dbReference type="Pfam" id="PF20151"/>
    </source>
</evidence>
<dbReference type="Proteomes" id="UP000053558">
    <property type="component" value="Unassembled WGS sequence"/>
</dbReference>
<keyword evidence="4" id="KW-1185">Reference proteome</keyword>
<feature type="transmembrane region" description="Helical" evidence="1">
    <location>
        <begin position="86"/>
        <end position="107"/>
    </location>
</feature>
<keyword evidence="1" id="KW-1133">Transmembrane helix</keyword>
<evidence type="ECO:0000256" key="1">
    <source>
        <dbReference type="SAM" id="Phobius"/>
    </source>
</evidence>
<accession>A0A5M3MPA0</accession>
<reference evidence="4" key="1">
    <citation type="journal article" date="2012" name="Science">
        <title>The Paleozoic origin of enzymatic lignin decomposition reconstructed from 31 fungal genomes.</title>
        <authorList>
            <person name="Floudas D."/>
            <person name="Binder M."/>
            <person name="Riley R."/>
            <person name="Barry K."/>
            <person name="Blanchette R.A."/>
            <person name="Henrissat B."/>
            <person name="Martinez A.T."/>
            <person name="Otillar R."/>
            <person name="Spatafora J.W."/>
            <person name="Yadav J.S."/>
            <person name="Aerts A."/>
            <person name="Benoit I."/>
            <person name="Boyd A."/>
            <person name="Carlson A."/>
            <person name="Copeland A."/>
            <person name="Coutinho P.M."/>
            <person name="de Vries R.P."/>
            <person name="Ferreira P."/>
            <person name="Findley K."/>
            <person name="Foster B."/>
            <person name="Gaskell J."/>
            <person name="Glotzer D."/>
            <person name="Gorecki P."/>
            <person name="Heitman J."/>
            <person name="Hesse C."/>
            <person name="Hori C."/>
            <person name="Igarashi K."/>
            <person name="Jurgens J.A."/>
            <person name="Kallen N."/>
            <person name="Kersten P."/>
            <person name="Kohler A."/>
            <person name="Kuees U."/>
            <person name="Kumar T.K.A."/>
            <person name="Kuo A."/>
            <person name="LaButti K."/>
            <person name="Larrondo L.F."/>
            <person name="Lindquist E."/>
            <person name="Ling A."/>
            <person name="Lombard V."/>
            <person name="Lucas S."/>
            <person name="Lundell T."/>
            <person name="Martin R."/>
            <person name="McLaughlin D.J."/>
            <person name="Morgenstern I."/>
            <person name="Morin E."/>
            <person name="Murat C."/>
            <person name="Nagy L.G."/>
            <person name="Nolan M."/>
            <person name="Ohm R.A."/>
            <person name="Patyshakuliyeva A."/>
            <person name="Rokas A."/>
            <person name="Ruiz-Duenas F.J."/>
            <person name="Sabat G."/>
            <person name="Salamov A."/>
            <person name="Samejima M."/>
            <person name="Schmutz J."/>
            <person name="Slot J.C."/>
            <person name="St John F."/>
            <person name="Stenlid J."/>
            <person name="Sun H."/>
            <person name="Sun S."/>
            <person name="Syed K."/>
            <person name="Tsang A."/>
            <person name="Wiebenga A."/>
            <person name="Young D."/>
            <person name="Pisabarro A."/>
            <person name="Eastwood D.C."/>
            <person name="Martin F."/>
            <person name="Cullen D."/>
            <person name="Grigoriev I.V."/>
            <person name="Hibbett D.S."/>
        </authorList>
    </citation>
    <scope>NUCLEOTIDE SEQUENCE [LARGE SCALE GENOMIC DNA]</scope>
    <source>
        <strain evidence="4">RWD-64-598 SS2</strain>
    </source>
</reference>
<gene>
    <name evidence="3" type="ORF">CONPUDRAFT_123862</name>
</gene>
<dbReference type="InterPro" id="IPR045340">
    <property type="entry name" value="DUF6533"/>
</dbReference>
<dbReference type="OrthoDB" id="3251775at2759"/>
<dbReference type="Pfam" id="PF20151">
    <property type="entry name" value="DUF6533"/>
    <property type="match status" value="1"/>
</dbReference>
<protein>
    <recommendedName>
        <fullName evidence="2">DUF6533 domain-containing protein</fullName>
    </recommendedName>
</protein>
<feature type="transmembrane region" description="Helical" evidence="1">
    <location>
        <begin position="54"/>
        <end position="74"/>
    </location>
</feature>
<dbReference type="OMA" id="RILFTIC"/>
<keyword evidence="1" id="KW-0472">Membrane</keyword>
<dbReference type="GeneID" id="19199787"/>
<feature type="domain" description="DUF6533" evidence="2">
    <location>
        <begin position="23"/>
        <end position="65"/>
    </location>
</feature>
<proteinExistence type="predicted"/>
<dbReference type="RefSeq" id="XP_007768440.1">
    <property type="nucleotide sequence ID" value="XM_007770250.1"/>
</dbReference>
<dbReference type="EMBL" id="JH711578">
    <property type="protein sequence ID" value="EIW80999.1"/>
    <property type="molecule type" value="Genomic_DNA"/>
</dbReference>